<dbReference type="Gene3D" id="2.40.170.20">
    <property type="entry name" value="TonB-dependent receptor, beta-barrel domain"/>
    <property type="match status" value="1"/>
</dbReference>
<dbReference type="AlphaFoldDB" id="A0A1V9FLX1"/>
<dbReference type="InterPro" id="IPR039426">
    <property type="entry name" value="TonB-dep_rcpt-like"/>
</dbReference>
<dbReference type="NCBIfam" id="TIGR04057">
    <property type="entry name" value="SusC_RagA_signa"/>
    <property type="match status" value="1"/>
</dbReference>
<dbReference type="SUPFAM" id="SSF49464">
    <property type="entry name" value="Carboxypeptidase regulatory domain-like"/>
    <property type="match status" value="1"/>
</dbReference>
<dbReference type="NCBIfam" id="TIGR04056">
    <property type="entry name" value="OMP_RagA_SusC"/>
    <property type="match status" value="1"/>
</dbReference>
<gene>
    <name evidence="9" type="ORF">A3860_37980</name>
</gene>
<reference evidence="9 10" key="1">
    <citation type="submission" date="2016-03" db="EMBL/GenBank/DDBJ databases">
        <title>Niastella vici sp. nov., isolated from farmland soil.</title>
        <authorList>
            <person name="Chen L."/>
            <person name="Wang D."/>
            <person name="Yang S."/>
            <person name="Wang G."/>
        </authorList>
    </citation>
    <scope>NUCLEOTIDE SEQUENCE [LARGE SCALE GENOMIC DNA]</scope>
    <source>
        <strain evidence="9 10">DJ57</strain>
    </source>
</reference>
<dbReference type="Proteomes" id="UP000192796">
    <property type="component" value="Unassembled WGS sequence"/>
</dbReference>
<evidence type="ECO:0000256" key="7">
    <source>
        <dbReference type="PROSITE-ProRule" id="PRU01360"/>
    </source>
</evidence>
<proteinExistence type="inferred from homology"/>
<feature type="domain" description="Secretin/TonB short N-terminal" evidence="8">
    <location>
        <begin position="75"/>
        <end position="126"/>
    </location>
</feature>
<evidence type="ECO:0000313" key="10">
    <source>
        <dbReference type="Proteomes" id="UP000192796"/>
    </source>
</evidence>
<comment type="similarity">
    <text evidence="7">Belongs to the TonB-dependent receptor family.</text>
</comment>
<dbReference type="InterPro" id="IPR023996">
    <property type="entry name" value="TonB-dep_OMP_SusC/RagA"/>
</dbReference>
<evidence type="ECO:0000256" key="2">
    <source>
        <dbReference type="ARBA" id="ARBA00022448"/>
    </source>
</evidence>
<evidence type="ECO:0000256" key="5">
    <source>
        <dbReference type="ARBA" id="ARBA00023136"/>
    </source>
</evidence>
<dbReference type="InterPro" id="IPR036942">
    <property type="entry name" value="Beta-barrel_TonB_sf"/>
</dbReference>
<evidence type="ECO:0000256" key="4">
    <source>
        <dbReference type="ARBA" id="ARBA00022692"/>
    </source>
</evidence>
<dbReference type="Pfam" id="PF13715">
    <property type="entry name" value="CarbopepD_reg_2"/>
    <property type="match status" value="1"/>
</dbReference>
<evidence type="ECO:0000313" key="9">
    <source>
        <dbReference type="EMBL" id="OQP59246.1"/>
    </source>
</evidence>
<dbReference type="InterPro" id="IPR023997">
    <property type="entry name" value="TonB-dep_OMP_SusC/RagA_CS"/>
</dbReference>
<dbReference type="SMART" id="SM00965">
    <property type="entry name" value="STN"/>
    <property type="match status" value="1"/>
</dbReference>
<dbReference type="Pfam" id="PF07715">
    <property type="entry name" value="Plug"/>
    <property type="match status" value="1"/>
</dbReference>
<protein>
    <recommendedName>
        <fullName evidence="8">Secretin/TonB short N-terminal domain-containing protein</fullName>
    </recommendedName>
</protein>
<keyword evidence="10" id="KW-1185">Reference proteome</keyword>
<accession>A0A1V9FLX1</accession>
<dbReference type="PROSITE" id="PS52016">
    <property type="entry name" value="TONB_DEPENDENT_REC_3"/>
    <property type="match status" value="1"/>
</dbReference>
<comment type="subcellular location">
    <subcellularLocation>
        <location evidence="1 7">Cell outer membrane</location>
        <topology evidence="1 7">Multi-pass membrane protein</topology>
    </subcellularLocation>
</comment>
<dbReference type="Gene3D" id="2.60.40.1120">
    <property type="entry name" value="Carboxypeptidase-like, regulatory domain"/>
    <property type="match status" value="1"/>
</dbReference>
<keyword evidence="4 7" id="KW-0812">Transmembrane</keyword>
<keyword evidence="3 7" id="KW-1134">Transmembrane beta strand</keyword>
<sequence>MKLTANPASESLPVQQRRRCFGAQLLRIMRLTTIIILAACLQSAANGVAQNTVTISGKEVSLEYVFNAIKKQTTYRFFFNTDMLQHTSKVSIEVKNAPIDQVMHLALKDQPLTFAIKGRTIFIMKKEEEKSSGQQLPPSGDPITVSGRVTDEQGEPLVGANVNIKGTNTGVTTDNQGRFTLNSVDPNAMLEISFVGHETQLLSVKGKSVFIVALGQKIGTLDETVVIAYGTTTKRFSTGNVSSVKAADIEKQPVLNPLLALQGRVPGLFITQANGLPGGAITVRIQGQNSIRSGNTPFYVIDGVPYTSQLLTTTGTGFSPLGRESFGPGNGSGNPLSYINPSDIESIDVLKDADATAIYGSRAANGAILITTKKGKAGQTKVNVDMQNGWGKVTRKLELLNSRQYLDMRYEAYKNDGIALSSLTPNNSNYDLTLWDTTRYTDWQETLIGGTAKFATINASVSGGNANTQYLIGGAYQRQTSVFPGSFSDQKGSVHINFNSASSNQKFRLRFSGNYLVDKNQLPLTDLTERAIKLAPVAPPVYKEDGTLNWMPNSNGASSWANPLSFLYNIYENKTNNLVSNATLSYMILNGLEILTSLGYTNLQINEFNPSTLIAMAPENRPNGTRSAIYANSNINSWIVEPQANYKRTIGKGKLEALGGMTFQQNTSNGQQLLGITYNSDDVLRDIKSAATIRVNSTTSSVYKYNAIFGRINFNWQEKYILNLNARRDGSSRFGYQNKFHDFGSIGAAWIFTQENLFMKYPMGISFGKLRASYGTTGNDQIGDYQFMNLYSPISVGVPYQNSNALGVNGLTNPYYAWEETKKLQFGLDLGFLRDRILLSTNYSRNRSSNQLLFYALPNITGFGGIFENFPATVQNTSLEFSFNSTNVQGRTFTWNTSINITVPRNKLIAFNNIESSTYASGLSGVIIGQPLGVLKKYQSLGVDPATGTYQFGDGKGGATFRPDTSATISQSVLINTLPKFYGGIQNTVSYKGFQLDFLFQFVKQIGANYLFNDIPGRFSPSLGNQPASVLNRWQKPGDINTYQRFNQNSNLGSSASNAKDGSDMVYKDASYIRLKNISLSWRVPEKWQQKVHLKNCRIYTQGQNLLTITKYKGLDPETQGVSSLPPLRVLTVGIQLSWQ</sequence>
<dbReference type="RefSeq" id="WP_158085440.1">
    <property type="nucleotide sequence ID" value="NZ_LVYD01000083.1"/>
</dbReference>
<dbReference type="STRING" id="1703345.A3860_37980"/>
<dbReference type="Pfam" id="PF07660">
    <property type="entry name" value="STN"/>
    <property type="match status" value="1"/>
</dbReference>
<name>A0A1V9FLX1_9BACT</name>
<evidence type="ECO:0000256" key="6">
    <source>
        <dbReference type="ARBA" id="ARBA00023237"/>
    </source>
</evidence>
<dbReference type="InterPro" id="IPR011662">
    <property type="entry name" value="Secretin/TonB_short_N"/>
</dbReference>
<dbReference type="OrthoDB" id="9768177at2"/>
<dbReference type="InterPro" id="IPR037066">
    <property type="entry name" value="Plug_dom_sf"/>
</dbReference>
<dbReference type="GO" id="GO:0009279">
    <property type="term" value="C:cell outer membrane"/>
    <property type="evidence" value="ECO:0007669"/>
    <property type="project" value="UniProtKB-SubCell"/>
</dbReference>
<evidence type="ECO:0000256" key="3">
    <source>
        <dbReference type="ARBA" id="ARBA00022452"/>
    </source>
</evidence>
<dbReference type="EMBL" id="LVYD01000083">
    <property type="protein sequence ID" value="OQP59246.1"/>
    <property type="molecule type" value="Genomic_DNA"/>
</dbReference>
<dbReference type="InterPro" id="IPR012910">
    <property type="entry name" value="Plug_dom"/>
</dbReference>
<keyword evidence="5 7" id="KW-0472">Membrane</keyword>
<dbReference type="Gene3D" id="2.170.130.10">
    <property type="entry name" value="TonB-dependent receptor, plug domain"/>
    <property type="match status" value="1"/>
</dbReference>
<evidence type="ECO:0000256" key="1">
    <source>
        <dbReference type="ARBA" id="ARBA00004571"/>
    </source>
</evidence>
<organism evidence="9 10">
    <name type="scientific">Niastella vici</name>
    <dbReference type="NCBI Taxonomy" id="1703345"/>
    <lineage>
        <taxon>Bacteria</taxon>
        <taxon>Pseudomonadati</taxon>
        <taxon>Bacteroidota</taxon>
        <taxon>Chitinophagia</taxon>
        <taxon>Chitinophagales</taxon>
        <taxon>Chitinophagaceae</taxon>
        <taxon>Niastella</taxon>
    </lineage>
</organism>
<evidence type="ECO:0000259" key="8">
    <source>
        <dbReference type="SMART" id="SM00965"/>
    </source>
</evidence>
<dbReference type="SUPFAM" id="SSF56935">
    <property type="entry name" value="Porins"/>
    <property type="match status" value="1"/>
</dbReference>
<dbReference type="InterPro" id="IPR008969">
    <property type="entry name" value="CarboxyPept-like_regulatory"/>
</dbReference>
<keyword evidence="6 7" id="KW-0998">Cell outer membrane</keyword>
<comment type="caution">
    <text evidence="9">The sequence shown here is derived from an EMBL/GenBank/DDBJ whole genome shotgun (WGS) entry which is preliminary data.</text>
</comment>
<keyword evidence="2 7" id="KW-0813">Transport</keyword>